<protein>
    <submittedName>
        <fullName evidence="1">Uncharacterized protein</fullName>
    </submittedName>
</protein>
<reference evidence="1" key="1">
    <citation type="journal article" date="2011" name="PLoS ONE">
        <title>The Mitochondrial Genomes of the Early Land Plants Treubia lacunosa and Anomodon rugelii: Dynamic and Conservative Evolution.</title>
        <authorList>
            <person name="Liu Y."/>
            <person name="Xue J.Y."/>
            <person name="Wang B."/>
            <person name="Li L."/>
            <person name="Qiu Y.L."/>
        </authorList>
    </citation>
    <scope>NUCLEOTIDE SEQUENCE</scope>
</reference>
<gene>
    <name evidence="1" type="primary">ORF116_1</name>
    <name evidence="1" type="ORF">TrlaMp01</name>
</gene>
<organism evidence="1">
    <name type="scientific">Treubia lacunosa</name>
    <dbReference type="NCBI Taxonomy" id="93845"/>
    <lineage>
        <taxon>Eukaryota</taxon>
        <taxon>Viridiplantae</taxon>
        <taxon>Streptophyta</taxon>
        <taxon>Embryophyta</taxon>
        <taxon>Marchantiophyta</taxon>
        <taxon>Haplomitriopsida</taxon>
        <taxon>Treubiidae</taxon>
        <taxon>Treubiales</taxon>
        <taxon>Treubiaceae</taxon>
        <taxon>Treubia</taxon>
    </lineage>
</organism>
<sequence length="116" mass="13164">MIQIIPCLSKPRQRCYEFDILTSLRVGFFSGENDLNAGDKMKCVAIRVSGQTEKGRQFGIIGTGLTLSDRKRLLINVNVFKPYSAYDAPFGKIRIKVEVYFTVLGVSTYIIFTRFI</sequence>
<dbReference type="EMBL" id="JF973315">
    <property type="protein sequence ID" value="AEH99696.1"/>
    <property type="molecule type" value="Genomic_DNA"/>
</dbReference>
<dbReference type="RefSeq" id="YP_004927649.1">
    <property type="nucleotide sequence ID" value="NC_016122.1"/>
</dbReference>
<keyword evidence="1" id="KW-0496">Mitochondrion</keyword>
<dbReference type="GeneID" id="11272059"/>
<evidence type="ECO:0000313" key="1">
    <source>
        <dbReference type="EMBL" id="AEH99696.1"/>
    </source>
</evidence>
<accession>G4Y9Q0</accession>
<geneLocation type="mitochondrion" evidence="1"/>
<proteinExistence type="predicted"/>
<dbReference type="AlphaFoldDB" id="G4Y9Q0"/>
<name>G4Y9Q0_9MARC</name>